<proteinExistence type="predicted"/>
<keyword evidence="5 10" id="KW-0808">Transferase</keyword>
<evidence type="ECO:0000256" key="3">
    <source>
        <dbReference type="ARBA" id="ARBA00022428"/>
    </source>
</evidence>
<dbReference type="InterPro" id="IPR000537">
    <property type="entry name" value="UbiA_prenyltransferase"/>
</dbReference>
<evidence type="ECO:0000256" key="5">
    <source>
        <dbReference type="ARBA" id="ARBA00022679"/>
    </source>
</evidence>
<keyword evidence="7 9" id="KW-1133">Transmembrane helix</keyword>
<organism evidence="10 11">
    <name type="scientific">Seongchinamella unica</name>
    <dbReference type="NCBI Taxonomy" id="2547392"/>
    <lineage>
        <taxon>Bacteria</taxon>
        <taxon>Pseudomonadati</taxon>
        <taxon>Pseudomonadota</taxon>
        <taxon>Gammaproteobacteria</taxon>
        <taxon>Cellvibrionales</taxon>
        <taxon>Halieaceae</taxon>
        <taxon>Seongchinamella</taxon>
    </lineage>
</organism>
<evidence type="ECO:0000313" key="10">
    <source>
        <dbReference type="EMBL" id="TDG12454.1"/>
    </source>
</evidence>
<feature type="transmembrane region" description="Helical" evidence="9">
    <location>
        <begin position="142"/>
        <end position="159"/>
    </location>
</feature>
<evidence type="ECO:0000313" key="11">
    <source>
        <dbReference type="Proteomes" id="UP000295554"/>
    </source>
</evidence>
<evidence type="ECO:0000256" key="9">
    <source>
        <dbReference type="SAM" id="Phobius"/>
    </source>
</evidence>
<dbReference type="RefSeq" id="WP_133213263.1">
    <property type="nucleotide sequence ID" value="NZ_SMSE01000003.1"/>
</dbReference>
<reference evidence="10 11" key="1">
    <citation type="submission" date="2019-03" db="EMBL/GenBank/DDBJ databases">
        <title>Seongchinamella monodicae gen. nov., sp. nov., a novel member of the Gammaproteobacteria isolated from a tidal mudflat of beach.</title>
        <authorList>
            <person name="Yang H.G."/>
            <person name="Kang J.W."/>
            <person name="Lee S.D."/>
        </authorList>
    </citation>
    <scope>NUCLEOTIDE SEQUENCE [LARGE SCALE GENOMIC DNA]</scope>
    <source>
        <strain evidence="10 11">GH4-78</strain>
    </source>
</reference>
<evidence type="ECO:0000256" key="7">
    <source>
        <dbReference type="ARBA" id="ARBA00022989"/>
    </source>
</evidence>
<evidence type="ECO:0000256" key="2">
    <source>
        <dbReference type="ARBA" id="ARBA00004863"/>
    </source>
</evidence>
<feature type="transmembrane region" description="Helical" evidence="9">
    <location>
        <begin position="171"/>
        <end position="189"/>
    </location>
</feature>
<dbReference type="PANTHER" id="PTHR13929">
    <property type="entry name" value="1,4-DIHYDROXY-2-NAPHTHOATE OCTAPRENYLTRANSFERASE"/>
    <property type="match status" value="1"/>
</dbReference>
<gene>
    <name evidence="10" type="ORF">E2F43_12690</name>
</gene>
<dbReference type="OrthoDB" id="3344514at2"/>
<feature type="transmembrane region" description="Helical" evidence="9">
    <location>
        <begin position="39"/>
        <end position="58"/>
    </location>
</feature>
<dbReference type="UniPathway" id="UPA00079"/>
<dbReference type="CDD" id="cd13962">
    <property type="entry name" value="PT_UbiA_UBIAD1"/>
    <property type="match status" value="1"/>
</dbReference>
<keyword evidence="6 9" id="KW-0812">Transmembrane</keyword>
<feature type="transmembrane region" description="Helical" evidence="9">
    <location>
        <begin position="242"/>
        <end position="267"/>
    </location>
</feature>
<comment type="caution">
    <text evidence="10">The sequence shown here is derived from an EMBL/GenBank/DDBJ whole genome shotgun (WGS) entry which is preliminary data.</text>
</comment>
<dbReference type="GO" id="GO:0009234">
    <property type="term" value="P:menaquinone biosynthetic process"/>
    <property type="evidence" value="ECO:0007669"/>
    <property type="project" value="UniProtKB-UniPathway"/>
</dbReference>
<dbReference type="EMBL" id="SMSE01000003">
    <property type="protein sequence ID" value="TDG12454.1"/>
    <property type="molecule type" value="Genomic_DNA"/>
</dbReference>
<evidence type="ECO:0000256" key="1">
    <source>
        <dbReference type="ARBA" id="ARBA00004141"/>
    </source>
</evidence>
<dbReference type="Gene3D" id="1.10.357.140">
    <property type="entry name" value="UbiA prenyltransferase"/>
    <property type="match status" value="1"/>
</dbReference>
<dbReference type="AlphaFoldDB" id="A0A4R5LPI5"/>
<dbReference type="Proteomes" id="UP000295554">
    <property type="component" value="Unassembled WGS sequence"/>
</dbReference>
<sequence>MIDVKMWGRALNQMPKLSQHEWQALDPVARWLIACRASVLFMTFTAAALGGLMAWRAGFFQWDLWLATVLGLMFAHATNNLLNDYTDSRRGIDKDNYYRNQYGVHVLEDGLMDEGEFWRYLGITAGIALLLGGWLIYQRSGLTLDLMLAGAFFVLFYTWPLKYYGMGEPAVLLVWGPLMVGGSYYVLAGQWSWDVTWLSLVFALGPTTVLFGKHTDKLEADKGKGVNTLPVILGETRSRDSVLIMIAAQYLLCLALVAGGSFGWPLLLVLANLPNLPGLLRIYGQPKPAAAPENFPDGIWPLWFSAFAFRHTRQFTTLFLLGLVADTLIG</sequence>
<dbReference type="GO" id="GO:0042371">
    <property type="term" value="P:vitamin K biosynthetic process"/>
    <property type="evidence" value="ECO:0007669"/>
    <property type="project" value="TreeGrafter"/>
</dbReference>
<feature type="transmembrane region" description="Helical" evidence="9">
    <location>
        <begin position="195"/>
        <end position="212"/>
    </location>
</feature>
<dbReference type="InterPro" id="IPR026046">
    <property type="entry name" value="UBIAD1"/>
</dbReference>
<dbReference type="PANTHER" id="PTHR13929:SF0">
    <property type="entry name" value="UBIA PRENYLTRANSFERASE DOMAIN-CONTAINING PROTEIN 1"/>
    <property type="match status" value="1"/>
</dbReference>
<feature type="transmembrane region" description="Helical" evidence="9">
    <location>
        <begin position="117"/>
        <end position="136"/>
    </location>
</feature>
<accession>A0A4R5LPI5</accession>
<evidence type="ECO:0000256" key="6">
    <source>
        <dbReference type="ARBA" id="ARBA00022692"/>
    </source>
</evidence>
<comment type="pathway">
    <text evidence="2">Quinol/quinone metabolism; menaquinone biosynthesis.</text>
</comment>
<dbReference type="Pfam" id="PF01040">
    <property type="entry name" value="UbiA"/>
    <property type="match status" value="1"/>
</dbReference>
<keyword evidence="3" id="KW-0474">Menaquinone biosynthesis</keyword>
<name>A0A4R5LPI5_9GAMM</name>
<keyword evidence="4" id="KW-1003">Cell membrane</keyword>
<keyword evidence="8 9" id="KW-0472">Membrane</keyword>
<protein>
    <submittedName>
        <fullName evidence="10">Prenyltransferase</fullName>
    </submittedName>
</protein>
<dbReference type="GO" id="GO:0004659">
    <property type="term" value="F:prenyltransferase activity"/>
    <property type="evidence" value="ECO:0007669"/>
    <property type="project" value="InterPro"/>
</dbReference>
<keyword evidence="11" id="KW-1185">Reference proteome</keyword>
<feature type="transmembrane region" description="Helical" evidence="9">
    <location>
        <begin position="64"/>
        <end position="82"/>
    </location>
</feature>
<evidence type="ECO:0000256" key="8">
    <source>
        <dbReference type="ARBA" id="ARBA00023136"/>
    </source>
</evidence>
<evidence type="ECO:0000256" key="4">
    <source>
        <dbReference type="ARBA" id="ARBA00022475"/>
    </source>
</evidence>
<comment type="subcellular location">
    <subcellularLocation>
        <location evidence="1">Membrane</location>
        <topology evidence="1">Multi-pass membrane protein</topology>
    </subcellularLocation>
</comment>
<dbReference type="InterPro" id="IPR044878">
    <property type="entry name" value="UbiA_sf"/>
</dbReference>
<dbReference type="GO" id="GO:0016020">
    <property type="term" value="C:membrane"/>
    <property type="evidence" value="ECO:0007669"/>
    <property type="project" value="UniProtKB-SubCell"/>
</dbReference>